<accession>A0AAJ1WY15</accession>
<evidence type="ECO:0000313" key="2">
    <source>
        <dbReference type="EMBL" id="MDQ0547169.1"/>
    </source>
</evidence>
<dbReference type="AlphaFoldDB" id="A0AAJ1WY15"/>
<feature type="region of interest" description="Disordered" evidence="1">
    <location>
        <begin position="1"/>
        <end position="22"/>
    </location>
</feature>
<protein>
    <submittedName>
        <fullName evidence="2">Uncharacterized protein</fullName>
    </submittedName>
</protein>
<sequence>MPRPASERSSQGNGRVSAWPQARPYSRRAIREALEAGFTTEELSGVLGDRDPTDLVPPHRHEAVPEYGRRAAGEIMVRYVQS</sequence>
<gene>
    <name evidence="2" type="ORF">QO001_006125</name>
</gene>
<organism evidence="2 3">
    <name type="scientific">Methylobacterium brachiatum</name>
    <dbReference type="NCBI Taxonomy" id="269660"/>
    <lineage>
        <taxon>Bacteria</taxon>
        <taxon>Pseudomonadati</taxon>
        <taxon>Pseudomonadota</taxon>
        <taxon>Alphaproteobacteria</taxon>
        <taxon>Hyphomicrobiales</taxon>
        <taxon>Methylobacteriaceae</taxon>
        <taxon>Methylobacterium</taxon>
    </lineage>
</organism>
<dbReference type="EMBL" id="JAUSWL010000022">
    <property type="protein sequence ID" value="MDQ0547169.1"/>
    <property type="molecule type" value="Genomic_DNA"/>
</dbReference>
<dbReference type="Proteomes" id="UP001223420">
    <property type="component" value="Unassembled WGS sequence"/>
</dbReference>
<evidence type="ECO:0000256" key="1">
    <source>
        <dbReference type="SAM" id="MobiDB-lite"/>
    </source>
</evidence>
<proteinExistence type="predicted"/>
<name>A0AAJ1WY15_9HYPH</name>
<comment type="caution">
    <text evidence="2">The sequence shown here is derived from an EMBL/GenBank/DDBJ whole genome shotgun (WGS) entry which is preliminary data.</text>
</comment>
<reference evidence="2" key="1">
    <citation type="submission" date="2023-07" db="EMBL/GenBank/DDBJ databases">
        <title>Genomic Encyclopedia of Type Strains, Phase IV (KMG-IV): sequencing the most valuable type-strain genomes for metagenomic binning, comparative biology and taxonomic classification.</title>
        <authorList>
            <person name="Goeker M."/>
        </authorList>
    </citation>
    <scope>NUCLEOTIDE SEQUENCE</scope>
    <source>
        <strain evidence="2">DSM 19569</strain>
    </source>
</reference>
<evidence type="ECO:0000313" key="3">
    <source>
        <dbReference type="Proteomes" id="UP001223420"/>
    </source>
</evidence>